<name>A0ACC0I6Z3_9ERIC</name>
<protein>
    <submittedName>
        <fullName evidence="1">1-phosphatidylinositol-3-phosphate 5-kinase FAB1B</fullName>
    </submittedName>
</protein>
<dbReference type="EMBL" id="CM045763">
    <property type="protein sequence ID" value="KAI8021647.1"/>
    <property type="molecule type" value="Genomic_DNA"/>
</dbReference>
<reference evidence="1 2" key="1">
    <citation type="journal article" date="2022" name="Plant J.">
        <title>Chromosome-level genome of Camellia lanceoleosa provides a valuable resource for understanding genome evolution and self-incompatibility.</title>
        <authorList>
            <person name="Gong W."/>
            <person name="Xiao S."/>
            <person name="Wang L."/>
            <person name="Liao Z."/>
            <person name="Chang Y."/>
            <person name="Mo W."/>
            <person name="Hu G."/>
            <person name="Li W."/>
            <person name="Zhao G."/>
            <person name="Zhu H."/>
            <person name="Hu X."/>
            <person name="Ji K."/>
            <person name="Xiang X."/>
            <person name="Song Q."/>
            <person name="Yuan D."/>
            <person name="Jin S."/>
            <person name="Zhang L."/>
        </authorList>
    </citation>
    <scope>NUCLEOTIDE SEQUENCE [LARGE SCALE GENOMIC DNA]</scope>
    <source>
        <strain evidence="1">SQ_2022a</strain>
    </source>
</reference>
<proteinExistence type="predicted"/>
<comment type="caution">
    <text evidence="1">The sequence shown here is derived from an EMBL/GenBank/DDBJ whole genome shotgun (WGS) entry which is preliminary data.</text>
</comment>
<keyword evidence="2" id="KW-1185">Reference proteome</keyword>
<accession>A0ACC0I6Z3</accession>
<evidence type="ECO:0000313" key="2">
    <source>
        <dbReference type="Proteomes" id="UP001060215"/>
    </source>
</evidence>
<sequence>MAEIAHRIGYAHDISEARKLVNGELSKLPLNSNDRLRAPTLIVKDAERVNLFFSLPEEEKMEWVCLLLGRGANGDELKKVKHMVQYGIFAAYHLALETSFLADEGASLPELPLNSSLTVTLPDKASSIDRSISTIPGFTAPANEKTQGPQPCTESQGSNTVPTELDRRRLSLIGHDGAIGGCGSGRRGGLRWWRSGGRSRNGSRSHHQPAPSLSRFWLSACACIWTGENGEV</sequence>
<dbReference type="Proteomes" id="UP001060215">
    <property type="component" value="Chromosome 6"/>
</dbReference>
<evidence type="ECO:0000313" key="1">
    <source>
        <dbReference type="EMBL" id="KAI8021647.1"/>
    </source>
</evidence>
<organism evidence="1 2">
    <name type="scientific">Camellia lanceoleosa</name>
    <dbReference type="NCBI Taxonomy" id="1840588"/>
    <lineage>
        <taxon>Eukaryota</taxon>
        <taxon>Viridiplantae</taxon>
        <taxon>Streptophyta</taxon>
        <taxon>Embryophyta</taxon>
        <taxon>Tracheophyta</taxon>
        <taxon>Spermatophyta</taxon>
        <taxon>Magnoliopsida</taxon>
        <taxon>eudicotyledons</taxon>
        <taxon>Gunneridae</taxon>
        <taxon>Pentapetalae</taxon>
        <taxon>asterids</taxon>
        <taxon>Ericales</taxon>
        <taxon>Theaceae</taxon>
        <taxon>Camellia</taxon>
    </lineage>
</organism>
<gene>
    <name evidence="1" type="ORF">LOK49_LG03G03409</name>
</gene>